<dbReference type="SUPFAM" id="SSF81383">
    <property type="entry name" value="F-box domain"/>
    <property type="match status" value="1"/>
</dbReference>
<dbReference type="OrthoDB" id="687122at2759"/>
<keyword evidence="3" id="KW-1185">Reference proteome</keyword>
<dbReference type="InterPro" id="IPR013187">
    <property type="entry name" value="F-box-assoc_dom_typ3"/>
</dbReference>
<dbReference type="PROSITE" id="PS50181">
    <property type="entry name" value="FBOX"/>
    <property type="match status" value="1"/>
</dbReference>
<dbReference type="NCBIfam" id="TIGR01640">
    <property type="entry name" value="F_box_assoc_1"/>
    <property type="match status" value="1"/>
</dbReference>
<evidence type="ECO:0000313" key="2">
    <source>
        <dbReference type="EMBL" id="VVA99559.1"/>
    </source>
</evidence>
<sequence length="388" mass="44930">MEQQEEENGRQSSPTQVSNSILSLPIDLTSEILLKLSAKSIARSRFVSKLWSSITTDSHFIKSFATRSLLLKPSILLVLKKTDKLFVFTFRQHHQNSKSYSYEPLDSYQIECPKSFCFSFTESVHGFLCFTKSARPTVWNPTVRRFLTLPKPEMSWKNITVFLGYDPIEGKHKVVCMPCDNFGNECRVLTLGSAKLSWRKIKTNYNQLPFAGNDARCIDGVVYYKACIDHMNHRVIMSFDVKSLKFQPISLPWEIPWDTRSQLLIPYQGRLSFVHEEHGENGYGIKLWVLEKTRKWSDKSFLVRFKHCETGLKTKLSGVTDAGEFIYLPSTILKSFNVLYFHPERNSFRKVVFQGIPDDDFRISNRLGDRRFHAIQSFPNHIENLSSL</sequence>
<dbReference type="InterPro" id="IPR017451">
    <property type="entry name" value="F-box-assoc_interact_dom"/>
</dbReference>
<dbReference type="Proteomes" id="UP000489600">
    <property type="component" value="Unassembled WGS sequence"/>
</dbReference>
<protein>
    <recommendedName>
        <fullName evidence="1">F-box domain-containing protein</fullName>
    </recommendedName>
</protein>
<dbReference type="PANTHER" id="PTHR31111:SF138">
    <property type="entry name" value="F-BOX ASSOCIATED DOMAIN-CONTAINING PROTEIN"/>
    <property type="match status" value="1"/>
</dbReference>
<proteinExistence type="predicted"/>
<organism evidence="2 3">
    <name type="scientific">Arabis nemorensis</name>
    <dbReference type="NCBI Taxonomy" id="586526"/>
    <lineage>
        <taxon>Eukaryota</taxon>
        <taxon>Viridiplantae</taxon>
        <taxon>Streptophyta</taxon>
        <taxon>Embryophyta</taxon>
        <taxon>Tracheophyta</taxon>
        <taxon>Spermatophyta</taxon>
        <taxon>Magnoliopsida</taxon>
        <taxon>eudicotyledons</taxon>
        <taxon>Gunneridae</taxon>
        <taxon>Pentapetalae</taxon>
        <taxon>rosids</taxon>
        <taxon>malvids</taxon>
        <taxon>Brassicales</taxon>
        <taxon>Brassicaceae</taxon>
        <taxon>Arabideae</taxon>
        <taxon>Arabis</taxon>
    </lineage>
</organism>
<dbReference type="InterPro" id="IPR036047">
    <property type="entry name" value="F-box-like_dom_sf"/>
</dbReference>
<comment type="caution">
    <text evidence="2">The sequence shown here is derived from an EMBL/GenBank/DDBJ whole genome shotgun (WGS) entry which is preliminary data.</text>
</comment>
<dbReference type="AlphaFoldDB" id="A0A565BD89"/>
<name>A0A565BD89_9BRAS</name>
<dbReference type="Pfam" id="PF08268">
    <property type="entry name" value="FBA_3"/>
    <property type="match status" value="1"/>
</dbReference>
<feature type="domain" description="F-box" evidence="1">
    <location>
        <begin position="18"/>
        <end position="64"/>
    </location>
</feature>
<accession>A0A565BD89</accession>
<evidence type="ECO:0000313" key="3">
    <source>
        <dbReference type="Proteomes" id="UP000489600"/>
    </source>
</evidence>
<reference evidence="2" key="1">
    <citation type="submission" date="2019-07" db="EMBL/GenBank/DDBJ databases">
        <authorList>
            <person name="Dittberner H."/>
        </authorList>
    </citation>
    <scope>NUCLEOTIDE SEQUENCE [LARGE SCALE GENOMIC DNA]</scope>
</reference>
<dbReference type="PANTHER" id="PTHR31111">
    <property type="entry name" value="BNAA05G37150D PROTEIN-RELATED"/>
    <property type="match status" value="1"/>
</dbReference>
<dbReference type="Pfam" id="PF00646">
    <property type="entry name" value="F-box"/>
    <property type="match status" value="1"/>
</dbReference>
<dbReference type="EMBL" id="CABITT030000003">
    <property type="protein sequence ID" value="VVA99559.1"/>
    <property type="molecule type" value="Genomic_DNA"/>
</dbReference>
<evidence type="ECO:0000259" key="1">
    <source>
        <dbReference type="PROSITE" id="PS50181"/>
    </source>
</evidence>
<gene>
    <name evidence="2" type="ORF">ANE_LOCUS10004</name>
</gene>
<dbReference type="SMART" id="SM00256">
    <property type="entry name" value="FBOX"/>
    <property type="match status" value="1"/>
</dbReference>
<dbReference type="InterPro" id="IPR001810">
    <property type="entry name" value="F-box_dom"/>
</dbReference>